<dbReference type="EC" id="2.4.2.1" evidence="3"/>
<dbReference type="GO" id="GO:0005737">
    <property type="term" value="C:cytoplasm"/>
    <property type="evidence" value="ECO:0007669"/>
    <property type="project" value="TreeGrafter"/>
</dbReference>
<evidence type="ECO:0000256" key="2">
    <source>
        <dbReference type="ARBA" id="ARBA00006751"/>
    </source>
</evidence>
<evidence type="ECO:0000256" key="6">
    <source>
        <dbReference type="ARBA" id="ARBA00022679"/>
    </source>
</evidence>
<dbReference type="Gene3D" id="3.40.50.1580">
    <property type="entry name" value="Nucleoside phosphorylase domain"/>
    <property type="match status" value="1"/>
</dbReference>
<dbReference type="SUPFAM" id="SSF53167">
    <property type="entry name" value="Purine and uridine phosphorylases"/>
    <property type="match status" value="1"/>
</dbReference>
<evidence type="ECO:0000256" key="7">
    <source>
        <dbReference type="ARBA" id="ARBA00023918"/>
    </source>
</evidence>
<comment type="catalytic activity">
    <reaction evidence="10">
        <text>guanosine + phosphate = alpha-D-ribose 1-phosphate + guanine</text>
        <dbReference type="Rhea" id="RHEA:13233"/>
        <dbReference type="ChEBI" id="CHEBI:16235"/>
        <dbReference type="ChEBI" id="CHEBI:16750"/>
        <dbReference type="ChEBI" id="CHEBI:43474"/>
        <dbReference type="ChEBI" id="CHEBI:57720"/>
        <dbReference type="EC" id="2.4.2.1"/>
    </reaction>
</comment>
<evidence type="ECO:0000313" key="15">
    <source>
        <dbReference type="EMBL" id="KAF0306107.1"/>
    </source>
</evidence>
<evidence type="ECO:0000256" key="11">
    <source>
        <dbReference type="ARBA" id="ARBA00031036"/>
    </source>
</evidence>
<evidence type="ECO:0000256" key="12">
    <source>
        <dbReference type="ARBA" id="ARBA00033072"/>
    </source>
</evidence>
<protein>
    <recommendedName>
        <fullName evidence="4">Purine nucleoside phosphorylase</fullName>
        <ecNumber evidence="3">2.4.2.1</ecNumber>
    </recommendedName>
    <alternativeName>
        <fullName evidence="12">Inosine phosphorylase</fullName>
    </alternativeName>
    <alternativeName>
        <fullName evidence="11">Inosine-guanosine phosphorylase</fullName>
    </alternativeName>
</protein>
<comment type="catalytic activity">
    <reaction evidence="7">
        <text>inosine + phosphate = alpha-D-ribose 1-phosphate + hypoxanthine</text>
        <dbReference type="Rhea" id="RHEA:27646"/>
        <dbReference type="ChEBI" id="CHEBI:17368"/>
        <dbReference type="ChEBI" id="CHEBI:17596"/>
        <dbReference type="ChEBI" id="CHEBI:43474"/>
        <dbReference type="ChEBI" id="CHEBI:57720"/>
        <dbReference type="EC" id="2.4.2.1"/>
    </reaction>
</comment>
<evidence type="ECO:0000256" key="1">
    <source>
        <dbReference type="ARBA" id="ARBA00005058"/>
    </source>
</evidence>
<comment type="catalytic activity">
    <reaction evidence="8">
        <text>2'-deoxyguanosine + phosphate = 2-deoxy-alpha-D-ribose 1-phosphate + guanine</text>
        <dbReference type="Rhea" id="RHEA:27738"/>
        <dbReference type="ChEBI" id="CHEBI:16235"/>
        <dbReference type="ChEBI" id="CHEBI:17172"/>
        <dbReference type="ChEBI" id="CHEBI:43474"/>
        <dbReference type="ChEBI" id="CHEBI:57259"/>
        <dbReference type="EC" id="2.4.2.1"/>
    </reaction>
</comment>
<dbReference type="PANTHER" id="PTHR11904">
    <property type="entry name" value="METHYLTHIOADENOSINE/PURINE NUCLEOSIDE PHOSPHORYLASE"/>
    <property type="match status" value="1"/>
</dbReference>
<dbReference type="FunFam" id="3.40.50.1580:FF:000004">
    <property type="entry name" value="Purine nucleoside phosphorylase"/>
    <property type="match status" value="1"/>
</dbReference>
<proteinExistence type="inferred from homology"/>
<dbReference type="EMBL" id="VIIS01000691">
    <property type="protein sequence ID" value="KAF0306107.1"/>
    <property type="molecule type" value="Genomic_DNA"/>
</dbReference>
<dbReference type="OrthoDB" id="10261782at2759"/>
<evidence type="ECO:0000259" key="14">
    <source>
        <dbReference type="Pfam" id="PF01048"/>
    </source>
</evidence>
<dbReference type="NCBIfam" id="TIGR01697">
    <property type="entry name" value="PNPH-PUNA-XAPA"/>
    <property type="match status" value="1"/>
</dbReference>
<dbReference type="Proteomes" id="UP000440578">
    <property type="component" value="Unassembled WGS sequence"/>
</dbReference>
<dbReference type="GO" id="GO:0009116">
    <property type="term" value="P:nucleoside metabolic process"/>
    <property type="evidence" value="ECO:0007669"/>
    <property type="project" value="InterPro"/>
</dbReference>
<feature type="region of interest" description="Disordered" evidence="13">
    <location>
        <begin position="42"/>
        <end position="63"/>
    </location>
</feature>
<dbReference type="InterPro" id="IPR011270">
    <property type="entry name" value="Pur_Nuc_Pase_Ino/Guo-sp"/>
</dbReference>
<evidence type="ECO:0000313" key="16">
    <source>
        <dbReference type="Proteomes" id="UP000440578"/>
    </source>
</evidence>
<comment type="similarity">
    <text evidence="2">Belongs to the PNP/MTAP phosphorylase family.</text>
</comment>
<evidence type="ECO:0000256" key="13">
    <source>
        <dbReference type="SAM" id="MobiDB-lite"/>
    </source>
</evidence>
<dbReference type="InterPro" id="IPR011268">
    <property type="entry name" value="Purine_phosphorylase"/>
</dbReference>
<dbReference type="GO" id="GO:0004731">
    <property type="term" value="F:purine-nucleoside phosphorylase activity"/>
    <property type="evidence" value="ECO:0007669"/>
    <property type="project" value="UniProtKB-EC"/>
</dbReference>
<comment type="caution">
    <text evidence="15">The sequence shown here is derived from an EMBL/GenBank/DDBJ whole genome shotgun (WGS) entry which is preliminary data.</text>
</comment>
<dbReference type="InterPro" id="IPR000845">
    <property type="entry name" value="Nucleoside_phosphorylase_d"/>
</dbReference>
<name>A0A6A4WEL8_AMPAM</name>
<accession>A0A6A4WEL8</accession>
<comment type="pathway">
    <text evidence="1">Purine metabolism; purine nucleoside salvage.</text>
</comment>
<gene>
    <name evidence="15" type="primary">PNP_3</name>
    <name evidence="15" type="ORF">FJT64_022361</name>
</gene>
<evidence type="ECO:0000256" key="5">
    <source>
        <dbReference type="ARBA" id="ARBA00022676"/>
    </source>
</evidence>
<evidence type="ECO:0000256" key="10">
    <source>
        <dbReference type="ARBA" id="ARBA00023970"/>
    </source>
</evidence>
<dbReference type="Pfam" id="PF01048">
    <property type="entry name" value="PNP_UDP_1"/>
    <property type="match status" value="1"/>
</dbReference>
<comment type="catalytic activity">
    <reaction evidence="9">
        <text>2'-deoxyinosine + phosphate = 2-deoxy-alpha-D-ribose 1-phosphate + hypoxanthine</text>
        <dbReference type="Rhea" id="RHEA:27750"/>
        <dbReference type="ChEBI" id="CHEBI:17368"/>
        <dbReference type="ChEBI" id="CHEBI:28997"/>
        <dbReference type="ChEBI" id="CHEBI:43474"/>
        <dbReference type="ChEBI" id="CHEBI:57259"/>
        <dbReference type="EC" id="2.4.2.1"/>
    </reaction>
</comment>
<keyword evidence="16" id="KW-1185">Reference proteome</keyword>
<reference evidence="15 16" key="1">
    <citation type="submission" date="2019-07" db="EMBL/GenBank/DDBJ databases">
        <title>Draft genome assembly of a fouling barnacle, Amphibalanus amphitrite (Darwin, 1854): The first reference genome for Thecostraca.</title>
        <authorList>
            <person name="Kim W."/>
        </authorList>
    </citation>
    <scope>NUCLEOTIDE SEQUENCE [LARGE SCALE GENOMIC DNA]</scope>
    <source>
        <strain evidence="15">SNU_AA5</strain>
        <tissue evidence="15">Soma without cirri and trophi</tissue>
    </source>
</reference>
<evidence type="ECO:0000256" key="9">
    <source>
        <dbReference type="ARBA" id="ARBA00023950"/>
    </source>
</evidence>
<evidence type="ECO:0000256" key="4">
    <source>
        <dbReference type="ARBA" id="ARBA00013834"/>
    </source>
</evidence>
<keyword evidence="5" id="KW-0328">Glycosyltransferase</keyword>
<sequence>MESLVGSQRGRGCALRAHSPPADLAMALLDLWSAGGAAVLQSQQRRDGGRTLTDRYRRTTQRGRYRRQLDRQPAAATMAAEPASDLEFRAAEPEKGSPRPLRALASGGGSMCLEHTLPGEAAFDYNTISISANYLLERTKHRPSIGIVCGSGLGSLVDHLKEREAFPYEKIPNFPVSTVAGHDGQVVFGLLNGVPVMCMKGRFHSYEGYPLWKTAMPIRVMKLVGVNSVIVTNAAGGINDKYHVGDVMLIKDHINIPGFAGNSPLVGKNDENFGPRFPGMSNAYDKQLRQEAKNVVKEMGIEESVHEGVYVMLGGPSYETVAELRLLRLLGADAVGMSTVAEVVVARHCGMRVFAFSLVTNKCIMEWDSDEEANHEEVIAAANARKHHLQELVGRMAARMAQ</sequence>
<dbReference type="PANTHER" id="PTHR11904:SF9">
    <property type="entry name" value="PURINE NUCLEOSIDE PHOSPHORYLASE-RELATED"/>
    <property type="match status" value="1"/>
</dbReference>
<dbReference type="AlphaFoldDB" id="A0A6A4WEL8"/>
<keyword evidence="6" id="KW-0808">Transferase</keyword>
<dbReference type="CDD" id="cd09009">
    <property type="entry name" value="PNP-EcPNPII_like"/>
    <property type="match status" value="1"/>
</dbReference>
<organism evidence="15 16">
    <name type="scientific">Amphibalanus amphitrite</name>
    <name type="common">Striped barnacle</name>
    <name type="synonym">Balanus amphitrite</name>
    <dbReference type="NCBI Taxonomy" id="1232801"/>
    <lineage>
        <taxon>Eukaryota</taxon>
        <taxon>Metazoa</taxon>
        <taxon>Ecdysozoa</taxon>
        <taxon>Arthropoda</taxon>
        <taxon>Crustacea</taxon>
        <taxon>Multicrustacea</taxon>
        <taxon>Cirripedia</taxon>
        <taxon>Thoracica</taxon>
        <taxon>Thoracicalcarea</taxon>
        <taxon>Balanomorpha</taxon>
        <taxon>Balanoidea</taxon>
        <taxon>Balanidae</taxon>
        <taxon>Amphibalaninae</taxon>
        <taxon>Amphibalanus</taxon>
    </lineage>
</organism>
<dbReference type="NCBIfam" id="NF006054">
    <property type="entry name" value="PRK08202.1"/>
    <property type="match status" value="1"/>
</dbReference>
<evidence type="ECO:0000256" key="8">
    <source>
        <dbReference type="ARBA" id="ARBA00023929"/>
    </source>
</evidence>
<evidence type="ECO:0000256" key="3">
    <source>
        <dbReference type="ARBA" id="ARBA00011886"/>
    </source>
</evidence>
<feature type="compositionally biased region" description="Basic and acidic residues" evidence="13">
    <location>
        <begin position="44"/>
        <end position="57"/>
    </location>
</feature>
<dbReference type="UniPathway" id="UPA00606"/>
<feature type="domain" description="Nucleoside phosphorylase" evidence="14">
    <location>
        <begin position="145"/>
        <end position="396"/>
    </location>
</feature>
<dbReference type="NCBIfam" id="TIGR01700">
    <property type="entry name" value="PNPH"/>
    <property type="match status" value="1"/>
</dbReference>
<dbReference type="InterPro" id="IPR035994">
    <property type="entry name" value="Nucleoside_phosphorylase_sf"/>
</dbReference>